<organism evidence="3 4">
    <name type="scientific">Nocardia tenerifensis</name>
    <dbReference type="NCBI Taxonomy" id="228006"/>
    <lineage>
        <taxon>Bacteria</taxon>
        <taxon>Bacillati</taxon>
        <taxon>Actinomycetota</taxon>
        <taxon>Actinomycetes</taxon>
        <taxon>Mycobacteriales</taxon>
        <taxon>Nocardiaceae</taxon>
        <taxon>Nocardia</taxon>
    </lineage>
</organism>
<keyword evidence="2" id="KW-0472">Membrane</keyword>
<gene>
    <name evidence="3" type="ORF">DFR70_102513</name>
</gene>
<comment type="caution">
    <text evidence="3">The sequence shown here is derived from an EMBL/GenBank/DDBJ whole genome shotgun (WGS) entry which is preliminary data.</text>
</comment>
<keyword evidence="2" id="KW-1133">Transmembrane helix</keyword>
<sequence>MNPLVAVGGAVLVLGLIVLIVAVLRRPTGSSDQLTVAALQARLAEEDAPSAEQDERLLAPEMEHAAAPRPTESGAADS</sequence>
<protein>
    <submittedName>
        <fullName evidence="3">Uncharacterized protein</fullName>
    </submittedName>
</protein>
<keyword evidence="4" id="KW-1185">Reference proteome</keyword>
<evidence type="ECO:0000313" key="3">
    <source>
        <dbReference type="EMBL" id="PXX68827.1"/>
    </source>
</evidence>
<proteinExistence type="predicted"/>
<dbReference type="RefSeq" id="WP_040738554.1">
    <property type="nucleotide sequence ID" value="NZ_QJKF01000002.1"/>
</dbReference>
<evidence type="ECO:0000256" key="1">
    <source>
        <dbReference type="SAM" id="MobiDB-lite"/>
    </source>
</evidence>
<dbReference type="Proteomes" id="UP000247569">
    <property type="component" value="Unassembled WGS sequence"/>
</dbReference>
<reference evidence="3 4" key="1">
    <citation type="submission" date="2018-05" db="EMBL/GenBank/DDBJ databases">
        <title>Genomic Encyclopedia of Type Strains, Phase IV (KMG-IV): sequencing the most valuable type-strain genomes for metagenomic binning, comparative biology and taxonomic classification.</title>
        <authorList>
            <person name="Goeker M."/>
        </authorList>
    </citation>
    <scope>NUCLEOTIDE SEQUENCE [LARGE SCALE GENOMIC DNA]</scope>
    <source>
        <strain evidence="3 4">DSM 44704</strain>
    </source>
</reference>
<name>A0A318KKA6_9NOCA</name>
<feature type="compositionally biased region" description="Basic and acidic residues" evidence="1">
    <location>
        <begin position="53"/>
        <end position="66"/>
    </location>
</feature>
<evidence type="ECO:0000256" key="2">
    <source>
        <dbReference type="SAM" id="Phobius"/>
    </source>
</evidence>
<accession>A0A318KKA6</accession>
<keyword evidence="2" id="KW-0812">Transmembrane</keyword>
<feature type="region of interest" description="Disordered" evidence="1">
    <location>
        <begin position="45"/>
        <end position="78"/>
    </location>
</feature>
<dbReference type="AlphaFoldDB" id="A0A318KKA6"/>
<dbReference type="EMBL" id="QJKF01000002">
    <property type="protein sequence ID" value="PXX68827.1"/>
    <property type="molecule type" value="Genomic_DNA"/>
</dbReference>
<feature type="transmembrane region" description="Helical" evidence="2">
    <location>
        <begin position="6"/>
        <end position="24"/>
    </location>
</feature>
<evidence type="ECO:0000313" key="4">
    <source>
        <dbReference type="Proteomes" id="UP000247569"/>
    </source>
</evidence>